<feature type="transmembrane region" description="Helical" evidence="1">
    <location>
        <begin position="35"/>
        <end position="53"/>
    </location>
</feature>
<keyword evidence="1" id="KW-0472">Membrane</keyword>
<feature type="transmembrane region" description="Helical" evidence="1">
    <location>
        <begin position="110"/>
        <end position="127"/>
    </location>
</feature>
<organism evidence="2">
    <name type="scientific">hydrothermal vent metagenome</name>
    <dbReference type="NCBI Taxonomy" id="652676"/>
    <lineage>
        <taxon>unclassified sequences</taxon>
        <taxon>metagenomes</taxon>
        <taxon>ecological metagenomes</taxon>
    </lineage>
</organism>
<dbReference type="EMBL" id="UOFG01000226">
    <property type="protein sequence ID" value="VAW64242.1"/>
    <property type="molecule type" value="Genomic_DNA"/>
</dbReference>
<evidence type="ECO:0000256" key="1">
    <source>
        <dbReference type="SAM" id="Phobius"/>
    </source>
</evidence>
<proteinExistence type="predicted"/>
<keyword evidence="1" id="KW-0812">Transmembrane</keyword>
<accession>A0A3B0XM79</accession>
<name>A0A3B0XM79_9ZZZZ</name>
<gene>
    <name evidence="2" type="ORF">MNBD_GAMMA11-2423</name>
</gene>
<reference evidence="2" key="1">
    <citation type="submission" date="2018-06" db="EMBL/GenBank/DDBJ databases">
        <authorList>
            <person name="Zhirakovskaya E."/>
        </authorList>
    </citation>
    <scope>NUCLEOTIDE SEQUENCE</scope>
</reference>
<protein>
    <submittedName>
        <fullName evidence="2">Uncharacterized protein</fullName>
    </submittedName>
</protein>
<dbReference type="AlphaFoldDB" id="A0A3B0XM79"/>
<feature type="transmembrane region" description="Helical" evidence="1">
    <location>
        <begin position="133"/>
        <end position="150"/>
    </location>
</feature>
<sequence length="186" mass="21443">MKDMTFNKGVVIALAASLFSSVSLSIFMDSAYSRIFMEIVFSIISFLYIVYLMQCSRIKTGRPTVGLIWLIITLALLHLESNIILFTVFQVSAIWLVRSLFYYSGLIPSMIDFCLTVLSFFTAVWAAIYTDSIFIFVWCFFLCQAVFVFIPEKFKNKKNMHKYTDSFDLSLHRAESAVRQILSAKY</sequence>
<evidence type="ECO:0000313" key="2">
    <source>
        <dbReference type="EMBL" id="VAW64242.1"/>
    </source>
</evidence>
<keyword evidence="1" id="KW-1133">Transmembrane helix</keyword>